<sequence length="104" mass="11440">MLNPTSLEQSAADIAEIVEPILGQPLSEISYGQVLIDIVRIGTRYEVRLPQELVLVAKQLLYFERYAKLMAPDWAILADPELLAFLFGDMASAEIASTDEASTA</sequence>
<reference evidence="1 2" key="1">
    <citation type="submission" date="2019-11" db="EMBL/GenBank/DDBJ databases">
        <authorList>
            <person name="He Y."/>
        </authorList>
    </citation>
    <scope>NUCLEOTIDE SEQUENCE [LARGE SCALE GENOMIC DNA]</scope>
    <source>
        <strain evidence="1 2">SCSIO 58843</strain>
    </source>
</reference>
<dbReference type="Proteomes" id="UP000334019">
    <property type="component" value="Chromosome"/>
</dbReference>
<organism evidence="1 2">
    <name type="scientific">Actinomarinicola tropica</name>
    <dbReference type="NCBI Taxonomy" id="2789776"/>
    <lineage>
        <taxon>Bacteria</taxon>
        <taxon>Bacillati</taxon>
        <taxon>Actinomycetota</taxon>
        <taxon>Acidimicrobiia</taxon>
        <taxon>Acidimicrobiales</taxon>
        <taxon>Iamiaceae</taxon>
        <taxon>Actinomarinicola</taxon>
    </lineage>
</organism>
<protein>
    <submittedName>
        <fullName evidence="1">Uncharacterized protein</fullName>
    </submittedName>
</protein>
<name>A0A5Q2RGV2_9ACTN</name>
<gene>
    <name evidence="1" type="ORF">GH723_02490</name>
</gene>
<dbReference type="KEGG" id="atq:GH723_02490"/>
<evidence type="ECO:0000313" key="2">
    <source>
        <dbReference type="Proteomes" id="UP000334019"/>
    </source>
</evidence>
<evidence type="ECO:0000313" key="1">
    <source>
        <dbReference type="EMBL" id="QGG94062.1"/>
    </source>
</evidence>
<proteinExistence type="predicted"/>
<dbReference type="AlphaFoldDB" id="A0A5Q2RGV2"/>
<dbReference type="RefSeq" id="WP_153758168.1">
    <property type="nucleotide sequence ID" value="NZ_CP045851.1"/>
</dbReference>
<dbReference type="EMBL" id="CP045851">
    <property type="protein sequence ID" value="QGG94062.1"/>
    <property type="molecule type" value="Genomic_DNA"/>
</dbReference>
<keyword evidence="2" id="KW-1185">Reference proteome</keyword>
<accession>A0A5Q2RGV2</accession>